<dbReference type="RefSeq" id="WP_159527623.1">
    <property type="nucleotide sequence ID" value="NZ_WUUU01000229.1"/>
</dbReference>
<feature type="transmembrane region" description="Helical" evidence="1">
    <location>
        <begin position="119"/>
        <end position="139"/>
    </location>
</feature>
<dbReference type="EMBL" id="WUUU01000229">
    <property type="protein sequence ID" value="MXR22254.1"/>
    <property type="molecule type" value="Genomic_DNA"/>
</dbReference>
<name>A0A6B0SKB4_9EURY</name>
<comment type="caution">
    <text evidence="2">The sequence shown here is derived from an EMBL/GenBank/DDBJ whole genome shotgun (WGS) entry which is preliminary data.</text>
</comment>
<dbReference type="Proteomes" id="UP000471521">
    <property type="component" value="Unassembled WGS sequence"/>
</dbReference>
<keyword evidence="3" id="KW-1185">Reference proteome</keyword>
<keyword evidence="1" id="KW-0812">Transmembrane</keyword>
<sequence>MVERNDPARAGVKAGRVVGVATAALSVAALLGVQDTYYEQMTVLLGFVGADAVPLAAVFWGNVALTAAARYTLAYVVGSLVGVVYDWLGRPSLVVLGILVSVVGAVDGAFAALDTRSAVFGVAYLLAWLCYVPVFARVFDESADERSGPVRLS</sequence>
<keyword evidence="1" id="KW-1133">Transmembrane helix</keyword>
<keyword evidence="1" id="KW-0472">Membrane</keyword>
<evidence type="ECO:0000313" key="3">
    <source>
        <dbReference type="Proteomes" id="UP000471521"/>
    </source>
</evidence>
<protein>
    <submittedName>
        <fullName evidence="2">Uncharacterized protein</fullName>
    </submittedName>
</protein>
<feature type="transmembrane region" description="Helical" evidence="1">
    <location>
        <begin position="93"/>
        <end position="113"/>
    </location>
</feature>
<evidence type="ECO:0000313" key="2">
    <source>
        <dbReference type="EMBL" id="MXR22254.1"/>
    </source>
</evidence>
<gene>
    <name evidence="2" type="ORF">GRX66_17265</name>
</gene>
<accession>A0A6B0SKB4</accession>
<feature type="transmembrane region" description="Helical" evidence="1">
    <location>
        <begin position="43"/>
        <end position="62"/>
    </location>
</feature>
<organism evidence="2 3">
    <name type="scientific">Halobacterium bonnevillei</name>
    <dbReference type="NCBI Taxonomy" id="2692200"/>
    <lineage>
        <taxon>Archaea</taxon>
        <taxon>Methanobacteriati</taxon>
        <taxon>Methanobacteriota</taxon>
        <taxon>Stenosarchaea group</taxon>
        <taxon>Halobacteria</taxon>
        <taxon>Halobacteriales</taxon>
        <taxon>Halobacteriaceae</taxon>
        <taxon>Halobacterium</taxon>
    </lineage>
</organism>
<dbReference type="OrthoDB" id="196825at2157"/>
<proteinExistence type="predicted"/>
<feature type="transmembrane region" description="Helical" evidence="1">
    <location>
        <begin position="68"/>
        <end position="88"/>
    </location>
</feature>
<reference evidence="2 3" key="1">
    <citation type="submission" date="2019-12" db="EMBL/GenBank/DDBJ databases">
        <title>Isolation and characterization of three novel carbon monoxide-oxidizing members of Halobacteria from salione crusts and soils.</title>
        <authorList>
            <person name="Myers M.R."/>
            <person name="King G.M."/>
        </authorList>
    </citation>
    <scope>NUCLEOTIDE SEQUENCE [LARGE SCALE GENOMIC DNA]</scope>
    <source>
        <strain evidence="2 3">PCN9</strain>
    </source>
</reference>
<evidence type="ECO:0000256" key="1">
    <source>
        <dbReference type="SAM" id="Phobius"/>
    </source>
</evidence>
<dbReference type="AlphaFoldDB" id="A0A6B0SKB4"/>
<feature type="transmembrane region" description="Helical" evidence="1">
    <location>
        <begin position="14"/>
        <end position="31"/>
    </location>
</feature>